<protein>
    <submittedName>
        <fullName evidence="1">Uncharacterized protein</fullName>
    </submittedName>
</protein>
<dbReference type="EMBL" id="LBUZ01000007">
    <property type="protein sequence ID" value="KKQ75665.1"/>
    <property type="molecule type" value="Genomic_DNA"/>
</dbReference>
<dbReference type="AlphaFoldDB" id="A0A0G0KJI3"/>
<name>A0A0G0KJI3_9BACT</name>
<reference evidence="1 2" key="1">
    <citation type="journal article" date="2015" name="Nature">
        <title>rRNA introns, odd ribosomes, and small enigmatic genomes across a large radiation of phyla.</title>
        <authorList>
            <person name="Brown C.T."/>
            <person name="Hug L.A."/>
            <person name="Thomas B.C."/>
            <person name="Sharon I."/>
            <person name="Castelle C.J."/>
            <person name="Singh A."/>
            <person name="Wilkins M.J."/>
            <person name="Williams K.H."/>
            <person name="Banfield J.F."/>
        </authorList>
    </citation>
    <scope>NUCLEOTIDE SEQUENCE [LARGE SCALE GENOMIC DNA]</scope>
</reference>
<gene>
    <name evidence="1" type="ORF">US96_C0007G0013</name>
</gene>
<proteinExistence type="predicted"/>
<evidence type="ECO:0000313" key="1">
    <source>
        <dbReference type="EMBL" id="KKQ75665.1"/>
    </source>
</evidence>
<sequence length="152" mass="16960">MSNVERQNNSLFTFETDGETVAQGLVGALVITDSGRFVISEVDYFFADGITRREFQDAKYSSPGTVTGSVFRGRLVFPNISVSNNDLIMPIEIQELSPEGKITNIKGPHKVGRALGIEMNQKYSLFIQDPYSRIFYLTTTIPEDEDSPLNNL</sequence>
<dbReference type="Proteomes" id="UP000034181">
    <property type="component" value="Unassembled WGS sequence"/>
</dbReference>
<comment type="caution">
    <text evidence="1">The sequence shown here is derived from an EMBL/GenBank/DDBJ whole genome shotgun (WGS) entry which is preliminary data.</text>
</comment>
<organism evidence="1 2">
    <name type="scientific">Candidatus Woesebacteria bacterium GW2011_GWB1_38_5b</name>
    <dbReference type="NCBI Taxonomy" id="1618569"/>
    <lineage>
        <taxon>Bacteria</taxon>
        <taxon>Candidatus Woeseibacteriota</taxon>
    </lineage>
</organism>
<accession>A0A0G0KJI3</accession>
<evidence type="ECO:0000313" key="2">
    <source>
        <dbReference type="Proteomes" id="UP000034181"/>
    </source>
</evidence>